<evidence type="ECO:0000256" key="3">
    <source>
        <dbReference type="ARBA" id="ARBA00022692"/>
    </source>
</evidence>
<feature type="transmembrane region" description="Helical" evidence="7">
    <location>
        <begin position="48"/>
        <end position="72"/>
    </location>
</feature>
<keyword evidence="2 6" id="KW-0813">Transport</keyword>
<feature type="transmembrane region" description="Helical" evidence="7">
    <location>
        <begin position="189"/>
        <end position="211"/>
    </location>
</feature>
<dbReference type="GO" id="GO:0016020">
    <property type="term" value="C:membrane"/>
    <property type="evidence" value="ECO:0007669"/>
    <property type="project" value="UniProtKB-SubCell"/>
</dbReference>
<dbReference type="EMBL" id="JXYS01000023">
    <property type="protein sequence ID" value="KJF18206.1"/>
    <property type="molecule type" value="Genomic_DNA"/>
</dbReference>
<dbReference type="PANTHER" id="PTHR45724:SF13">
    <property type="entry name" value="AQUAPORIN NIP1-1-RELATED"/>
    <property type="match status" value="1"/>
</dbReference>
<comment type="similarity">
    <text evidence="6">Belongs to the MIP/aquaporin (TC 1.A.8) family.</text>
</comment>
<dbReference type="Gene3D" id="1.20.1080.10">
    <property type="entry name" value="Glycerol uptake facilitator protein"/>
    <property type="match status" value="1"/>
</dbReference>
<evidence type="ECO:0000256" key="7">
    <source>
        <dbReference type="SAM" id="Phobius"/>
    </source>
</evidence>
<keyword evidence="4 7" id="KW-1133">Transmembrane helix</keyword>
<keyword evidence="9" id="KW-1185">Reference proteome</keyword>
<comment type="subcellular location">
    <subcellularLocation>
        <location evidence="1">Membrane</location>
        <topology evidence="1">Multi-pass membrane protein</topology>
    </subcellularLocation>
</comment>
<dbReference type="STRING" id="1280514.AXFE_09520"/>
<feature type="transmembrane region" description="Helical" evidence="7">
    <location>
        <begin position="119"/>
        <end position="137"/>
    </location>
</feature>
<dbReference type="Pfam" id="PF00230">
    <property type="entry name" value="MIP"/>
    <property type="match status" value="1"/>
</dbReference>
<evidence type="ECO:0000313" key="8">
    <source>
        <dbReference type="EMBL" id="KJF18206.1"/>
    </source>
</evidence>
<dbReference type="PANTHER" id="PTHR45724">
    <property type="entry name" value="AQUAPORIN NIP2-1"/>
    <property type="match status" value="1"/>
</dbReference>
<evidence type="ECO:0000256" key="1">
    <source>
        <dbReference type="ARBA" id="ARBA00004141"/>
    </source>
</evidence>
<dbReference type="InterPro" id="IPR000425">
    <property type="entry name" value="MIP"/>
</dbReference>
<keyword evidence="5 7" id="KW-0472">Membrane</keyword>
<dbReference type="InterPro" id="IPR034294">
    <property type="entry name" value="Aquaporin_transptr"/>
</dbReference>
<feature type="transmembrane region" description="Helical" evidence="7">
    <location>
        <begin position="157"/>
        <end position="177"/>
    </location>
</feature>
<proteinExistence type="inferred from homology"/>
<dbReference type="SUPFAM" id="SSF81338">
    <property type="entry name" value="Aquaporin-like"/>
    <property type="match status" value="1"/>
</dbReference>
<keyword evidence="3 6" id="KW-0812">Transmembrane</keyword>
<feature type="transmembrane region" description="Helical" evidence="7">
    <location>
        <begin position="231"/>
        <end position="252"/>
    </location>
</feature>
<dbReference type="RefSeq" id="WP_082058478.1">
    <property type="nucleotide sequence ID" value="NZ_JXYS01000023.1"/>
</dbReference>
<evidence type="ECO:0000313" key="9">
    <source>
        <dbReference type="Proteomes" id="UP000032360"/>
    </source>
</evidence>
<evidence type="ECO:0000256" key="4">
    <source>
        <dbReference type="ARBA" id="ARBA00022989"/>
    </source>
</evidence>
<dbReference type="InterPro" id="IPR023271">
    <property type="entry name" value="Aquaporin-like"/>
</dbReference>
<name>A0A0D8HM88_9ACTN</name>
<organism evidence="8 9">
    <name type="scientific">Acidithrix ferrooxidans</name>
    <dbReference type="NCBI Taxonomy" id="1280514"/>
    <lineage>
        <taxon>Bacteria</taxon>
        <taxon>Bacillati</taxon>
        <taxon>Actinomycetota</taxon>
        <taxon>Acidimicrobiia</taxon>
        <taxon>Acidimicrobiales</taxon>
        <taxon>Acidimicrobiaceae</taxon>
        <taxon>Acidithrix</taxon>
    </lineage>
</organism>
<protein>
    <submittedName>
        <fullName evidence="8">Glycerol uptake facilitator protein</fullName>
    </submittedName>
</protein>
<evidence type="ECO:0000256" key="2">
    <source>
        <dbReference type="ARBA" id="ARBA00022448"/>
    </source>
</evidence>
<accession>A0A0D8HM88</accession>
<evidence type="ECO:0000256" key="6">
    <source>
        <dbReference type="RuleBase" id="RU000477"/>
    </source>
</evidence>
<dbReference type="PATRIC" id="fig|1280514.3.peg.1249"/>
<gene>
    <name evidence="8" type="primary">glpF</name>
    <name evidence="8" type="ORF">AXFE_09520</name>
</gene>
<comment type="caution">
    <text evidence="8">The sequence shown here is derived from an EMBL/GenBank/DDBJ whole genome shotgun (WGS) entry which is preliminary data.</text>
</comment>
<dbReference type="AlphaFoldDB" id="A0A0D8HM88"/>
<reference evidence="8 9" key="1">
    <citation type="submission" date="2015-01" db="EMBL/GenBank/DDBJ databases">
        <title>Draft genome of the acidophilic iron oxidizer Acidithrix ferrooxidans strain Py-F3.</title>
        <authorList>
            <person name="Poehlein A."/>
            <person name="Eisen S."/>
            <person name="Schloemann M."/>
            <person name="Johnson B.D."/>
            <person name="Daniel R."/>
            <person name="Muehling M."/>
        </authorList>
    </citation>
    <scope>NUCLEOTIDE SEQUENCE [LARGE SCALE GENOMIC DNA]</scope>
    <source>
        <strain evidence="8 9">Py-F3</strain>
    </source>
</reference>
<evidence type="ECO:0000256" key="5">
    <source>
        <dbReference type="ARBA" id="ARBA00023136"/>
    </source>
</evidence>
<dbReference type="GO" id="GO:0015267">
    <property type="term" value="F:channel activity"/>
    <property type="evidence" value="ECO:0007669"/>
    <property type="project" value="InterPro"/>
</dbReference>
<sequence length="290" mass="30145">MTKKVPEISSSPSANAIEGQMVFNKHRAIWEFDFNNLAFEWRRIAAELVGTFLLVTVAAGGSVVSAISHGAISRGADVIAPGLMVTAIILFMGTISGAHLNPIVTIAFALRREFPIKRIPAYFAAQIAGALLAGWFLDATLGNHGNLGMTLPGHNITDFQAGSMEVFLTFGLISTILGTSSGAQNVGGLSALAVGGYIALAGLWASPISGASMNPVRTLGPAVFEGNYSHIWVYIVGPLVGSLLGVVFAFILRGRGGDLKASMAAQGILGELVTDAKGHHTSAPSSDEAQ</sequence>
<dbReference type="PRINTS" id="PR00783">
    <property type="entry name" value="MINTRINSICP"/>
</dbReference>
<dbReference type="Proteomes" id="UP000032360">
    <property type="component" value="Unassembled WGS sequence"/>
</dbReference>